<sequence>MVPDSRPDSTEESPCMWVQSMPNPMSWVKSLPAGVVSEPEEEVPTHVTSLSSAREKSSTLEDYQGKLDHIRVSLGRTLPSFIQYREESSQLFSCRTLIEMEKKMLLCALGNEPDLSRRR</sequence>
<dbReference type="EMBL" id="BGPR01000198">
    <property type="protein sequence ID" value="GBM04074.1"/>
    <property type="molecule type" value="Genomic_DNA"/>
</dbReference>
<keyword evidence="3" id="KW-1185">Reference proteome</keyword>
<reference evidence="2 3" key="1">
    <citation type="journal article" date="2019" name="Sci. Rep.">
        <title>Orb-weaving spider Araneus ventricosus genome elucidates the spidroin gene catalogue.</title>
        <authorList>
            <person name="Kono N."/>
            <person name="Nakamura H."/>
            <person name="Ohtoshi R."/>
            <person name="Moran D.A.P."/>
            <person name="Shinohara A."/>
            <person name="Yoshida Y."/>
            <person name="Fujiwara M."/>
            <person name="Mori M."/>
            <person name="Tomita M."/>
            <person name="Arakawa K."/>
        </authorList>
    </citation>
    <scope>NUCLEOTIDE SEQUENCE [LARGE SCALE GENOMIC DNA]</scope>
</reference>
<comment type="caution">
    <text evidence="2">The sequence shown here is derived from an EMBL/GenBank/DDBJ whole genome shotgun (WGS) entry which is preliminary data.</text>
</comment>
<evidence type="ECO:0000313" key="3">
    <source>
        <dbReference type="Proteomes" id="UP000499080"/>
    </source>
</evidence>
<protein>
    <submittedName>
        <fullName evidence="2">Uncharacterized protein</fullName>
    </submittedName>
</protein>
<accession>A0A4Y2CJG7</accession>
<evidence type="ECO:0000313" key="2">
    <source>
        <dbReference type="EMBL" id="GBM04074.1"/>
    </source>
</evidence>
<dbReference type="AlphaFoldDB" id="A0A4Y2CJG7"/>
<gene>
    <name evidence="2" type="ORF">AVEN_247946_1</name>
</gene>
<dbReference type="Proteomes" id="UP000499080">
    <property type="component" value="Unassembled WGS sequence"/>
</dbReference>
<organism evidence="2 3">
    <name type="scientific">Araneus ventricosus</name>
    <name type="common">Orbweaver spider</name>
    <name type="synonym">Epeira ventricosa</name>
    <dbReference type="NCBI Taxonomy" id="182803"/>
    <lineage>
        <taxon>Eukaryota</taxon>
        <taxon>Metazoa</taxon>
        <taxon>Ecdysozoa</taxon>
        <taxon>Arthropoda</taxon>
        <taxon>Chelicerata</taxon>
        <taxon>Arachnida</taxon>
        <taxon>Araneae</taxon>
        <taxon>Araneomorphae</taxon>
        <taxon>Entelegynae</taxon>
        <taxon>Araneoidea</taxon>
        <taxon>Araneidae</taxon>
        <taxon>Araneus</taxon>
    </lineage>
</organism>
<evidence type="ECO:0000256" key="1">
    <source>
        <dbReference type="SAM" id="MobiDB-lite"/>
    </source>
</evidence>
<name>A0A4Y2CJG7_ARAVE</name>
<proteinExistence type="predicted"/>
<feature type="region of interest" description="Disordered" evidence="1">
    <location>
        <begin position="37"/>
        <end position="58"/>
    </location>
</feature>